<accession>A0A9X4BJU5</accession>
<gene>
    <name evidence="1" type="ORF">OD750_008185</name>
</gene>
<keyword evidence="2" id="KW-1185">Reference proteome</keyword>
<name>A0A9X4BJU5_9GAMM</name>
<reference evidence="1" key="1">
    <citation type="submission" date="2023-02" db="EMBL/GenBank/DDBJ databases">
        <title>Tahibacter soli sp. nov. isolated from soil.</title>
        <authorList>
            <person name="Baek J.H."/>
            <person name="Lee J.K."/>
            <person name="Choi D.G."/>
            <person name="Jeon C.O."/>
        </authorList>
    </citation>
    <scope>NUCLEOTIDE SEQUENCE</scope>
    <source>
        <strain evidence="1">BL</strain>
    </source>
</reference>
<dbReference type="RefSeq" id="WP_263541097.1">
    <property type="nucleotide sequence ID" value="NZ_JAOVZO020000011.1"/>
</dbReference>
<sequence>MPVSSATRAADCGSACRSQHFQQRAITQGPGTHSYYDETSASVRTFVVTRSARDGGGARYDIAEIAATPVPVDDDLFRSSGGAFMVAQLALPARTDAGTHSDMSAFDLFVPIRTASNTFGIWLGKYLKEAGLPVAVPSPPELAALQSVQRGVRYGSTLDRRMLRVVFKDGEALFALSIDDVDYRYVDNSARDIDGHRIPASLEQMRDEGPYTFSGRASSSWRGFERLLAEYYVPQRDEPPQWRCDDAGDGGLRCAVTPGKRLRSPAPAE</sequence>
<proteinExistence type="predicted"/>
<organism evidence="1 2">
    <name type="scientific">Tahibacter soli</name>
    <dbReference type="NCBI Taxonomy" id="2983605"/>
    <lineage>
        <taxon>Bacteria</taxon>
        <taxon>Pseudomonadati</taxon>
        <taxon>Pseudomonadota</taxon>
        <taxon>Gammaproteobacteria</taxon>
        <taxon>Lysobacterales</taxon>
        <taxon>Rhodanobacteraceae</taxon>
        <taxon>Tahibacter</taxon>
    </lineage>
</organism>
<dbReference type="EMBL" id="JAOVZO020000011">
    <property type="protein sequence ID" value="MDC8012524.1"/>
    <property type="molecule type" value="Genomic_DNA"/>
</dbReference>
<comment type="caution">
    <text evidence="1">The sequence shown here is derived from an EMBL/GenBank/DDBJ whole genome shotgun (WGS) entry which is preliminary data.</text>
</comment>
<protein>
    <submittedName>
        <fullName evidence="1">Uncharacterized protein</fullName>
    </submittedName>
</protein>
<dbReference type="AlphaFoldDB" id="A0A9X4BJU5"/>
<dbReference type="Proteomes" id="UP001139971">
    <property type="component" value="Unassembled WGS sequence"/>
</dbReference>
<evidence type="ECO:0000313" key="2">
    <source>
        <dbReference type="Proteomes" id="UP001139971"/>
    </source>
</evidence>
<evidence type="ECO:0000313" key="1">
    <source>
        <dbReference type="EMBL" id="MDC8012524.1"/>
    </source>
</evidence>